<gene>
    <name evidence="3" type="ORF">QMY55_04610</name>
</gene>
<keyword evidence="4" id="KW-1185">Reference proteome</keyword>
<evidence type="ECO:0000313" key="4">
    <source>
        <dbReference type="Proteomes" id="UP001240697"/>
    </source>
</evidence>
<organism evidence="3 4">
    <name type="scientific">Comamonas resistens</name>
    <dbReference type="NCBI Taxonomy" id="3046670"/>
    <lineage>
        <taxon>Bacteria</taxon>
        <taxon>Pseudomonadati</taxon>
        <taxon>Pseudomonadota</taxon>
        <taxon>Betaproteobacteria</taxon>
        <taxon>Burkholderiales</taxon>
        <taxon>Comamonadaceae</taxon>
        <taxon>Comamonas</taxon>
    </lineage>
</organism>
<proteinExistence type="predicted"/>
<dbReference type="Pfam" id="PF13400">
    <property type="entry name" value="Tad"/>
    <property type="match status" value="1"/>
</dbReference>
<sequence>MKIHPLKWPLARSMRGSAAALRRQHGAFLITFALLMLFLLGFMGIALDIGRLFVVKTELQTAMDSCALAAARELNGQTDAIDRAQSAGKASGNDNNTNLQSSNWNGADKIASANISFLDKNYAVTSASASAQYAECKYTMNSIKLWLLQTMGAFTGDSATWSSTGTVGARAVATRAPSQSACPIPVQFKKTKFDALNSSPGGGKGTWIVALTKSGSGSDFGWANLDGSNQAPETWSELEGKYCSTQFPKLPIGTSGVVASAFEYWNHRFGIYKGAINTTNGPTASRPDYTGYIYTSTNWPSQFNAYNGPASGSIQNFITQRQSFTPCGPNCPINGSNETAVNSNQLQSYGADRRLVLVPVVDGTGNVVNFACMLMLQPIPQPVKDDIYLEYRGNATDLDSPCTTTGLAGGTNGPLVPVLVR</sequence>
<dbReference type="EMBL" id="CP125947">
    <property type="protein sequence ID" value="WHS66426.1"/>
    <property type="molecule type" value="Genomic_DNA"/>
</dbReference>
<protein>
    <submittedName>
        <fullName evidence="3">Pilus assembly protein TadG-related protein</fullName>
    </submittedName>
</protein>
<feature type="domain" description="Putative Flp pilus-assembly TadG-like N-terminal" evidence="2">
    <location>
        <begin position="26"/>
        <end position="72"/>
    </location>
</feature>
<dbReference type="RefSeq" id="WP_283487502.1">
    <property type="nucleotide sequence ID" value="NZ_CP125947.1"/>
</dbReference>
<reference evidence="3 4" key="1">
    <citation type="submission" date="2023-05" db="EMBL/GenBank/DDBJ databases">
        <authorList>
            <person name="Yin Y."/>
            <person name="Lu Z."/>
        </authorList>
    </citation>
    <scope>NUCLEOTIDE SEQUENCE [LARGE SCALE GENOMIC DNA]</scope>
    <source>
        <strain evidence="3 4">ZM22</strain>
    </source>
</reference>
<dbReference type="Proteomes" id="UP001240697">
    <property type="component" value="Chromosome"/>
</dbReference>
<accession>A0ABY8SYQ2</accession>
<name>A0ABY8SYQ2_9BURK</name>
<evidence type="ECO:0000259" key="2">
    <source>
        <dbReference type="Pfam" id="PF13400"/>
    </source>
</evidence>
<evidence type="ECO:0000256" key="1">
    <source>
        <dbReference type="SAM" id="MobiDB-lite"/>
    </source>
</evidence>
<dbReference type="InterPro" id="IPR028087">
    <property type="entry name" value="Tad_N"/>
</dbReference>
<feature type="region of interest" description="Disordered" evidence="1">
    <location>
        <begin position="84"/>
        <end position="103"/>
    </location>
</feature>
<evidence type="ECO:0000313" key="3">
    <source>
        <dbReference type="EMBL" id="WHS66426.1"/>
    </source>
</evidence>
<feature type="compositionally biased region" description="Polar residues" evidence="1">
    <location>
        <begin position="92"/>
        <end position="103"/>
    </location>
</feature>